<evidence type="ECO:0000313" key="1">
    <source>
        <dbReference type="EnsemblPlants" id="Bo4g151730.1"/>
    </source>
</evidence>
<dbReference type="Proteomes" id="UP000032141">
    <property type="component" value="Chromosome C4"/>
</dbReference>
<accession>A0A0D3C1I3</accession>
<reference evidence="1 2" key="1">
    <citation type="journal article" date="2014" name="Genome Biol.">
        <title>Transcriptome and methylome profiling reveals relics of genome dominance in the mesopolyploid Brassica oleracea.</title>
        <authorList>
            <person name="Parkin I.A."/>
            <person name="Koh C."/>
            <person name="Tang H."/>
            <person name="Robinson S.J."/>
            <person name="Kagale S."/>
            <person name="Clarke W.E."/>
            <person name="Town C.D."/>
            <person name="Nixon J."/>
            <person name="Krishnakumar V."/>
            <person name="Bidwell S.L."/>
            <person name="Denoeud F."/>
            <person name="Belcram H."/>
            <person name="Links M.G."/>
            <person name="Just J."/>
            <person name="Clarke C."/>
            <person name="Bender T."/>
            <person name="Huebert T."/>
            <person name="Mason A.S."/>
            <person name="Pires J.C."/>
            <person name="Barker G."/>
            <person name="Moore J."/>
            <person name="Walley P.G."/>
            <person name="Manoli S."/>
            <person name="Batley J."/>
            <person name="Edwards D."/>
            <person name="Nelson M.N."/>
            <person name="Wang X."/>
            <person name="Paterson A.H."/>
            <person name="King G."/>
            <person name="Bancroft I."/>
            <person name="Chalhoub B."/>
            <person name="Sharpe A.G."/>
        </authorList>
    </citation>
    <scope>NUCLEOTIDE SEQUENCE</scope>
    <source>
        <strain evidence="1 2">cv. TO1000</strain>
    </source>
</reference>
<reference evidence="1" key="2">
    <citation type="submission" date="2015-03" db="UniProtKB">
        <authorList>
            <consortium name="EnsemblPlants"/>
        </authorList>
    </citation>
    <scope>IDENTIFICATION</scope>
</reference>
<dbReference type="HOGENOM" id="CLU_1724840_0_0_1"/>
<dbReference type="EnsemblPlants" id="Bo4g151730.1">
    <property type="protein sequence ID" value="Bo4g151730.1"/>
    <property type="gene ID" value="Bo4g151730"/>
</dbReference>
<dbReference type="AlphaFoldDB" id="A0A0D3C1I3"/>
<evidence type="ECO:0000313" key="2">
    <source>
        <dbReference type="Proteomes" id="UP000032141"/>
    </source>
</evidence>
<keyword evidence="2" id="KW-1185">Reference proteome</keyword>
<sequence>MARGFVEGSLLPGSGLHWYYLFRSVLDEWGGGAWVLCSLGVSRRKLTSPSSKKFSVFFTDACKSVARRRRRVVYGSGQSRGVCRLSSRASGWVLKRAVLWFSEVEQGGFSVLLAVDWSRRQFVLKLIIPALGSLSFGCSSGCVSNRLICCRL</sequence>
<dbReference type="Gramene" id="Bo4g151730.1">
    <property type="protein sequence ID" value="Bo4g151730.1"/>
    <property type="gene ID" value="Bo4g151730"/>
</dbReference>
<name>A0A0D3C1I3_BRAOL</name>
<organism evidence="1 2">
    <name type="scientific">Brassica oleracea var. oleracea</name>
    <dbReference type="NCBI Taxonomy" id="109376"/>
    <lineage>
        <taxon>Eukaryota</taxon>
        <taxon>Viridiplantae</taxon>
        <taxon>Streptophyta</taxon>
        <taxon>Embryophyta</taxon>
        <taxon>Tracheophyta</taxon>
        <taxon>Spermatophyta</taxon>
        <taxon>Magnoliopsida</taxon>
        <taxon>eudicotyledons</taxon>
        <taxon>Gunneridae</taxon>
        <taxon>Pentapetalae</taxon>
        <taxon>rosids</taxon>
        <taxon>malvids</taxon>
        <taxon>Brassicales</taxon>
        <taxon>Brassicaceae</taxon>
        <taxon>Brassiceae</taxon>
        <taxon>Brassica</taxon>
    </lineage>
</organism>
<proteinExistence type="predicted"/>
<dbReference type="OMA" id="FFTDACK"/>
<protein>
    <submittedName>
        <fullName evidence="1">Uncharacterized protein</fullName>
    </submittedName>
</protein>